<evidence type="ECO:0000256" key="2">
    <source>
        <dbReference type="ARBA" id="ARBA00007424"/>
    </source>
</evidence>
<sequence>MNTSNEESAVGVLATDLNGQDLRVGIVQARFNEEHCLALTTACIEELIKLGVSQSDIKLVTVPGALEIPFALQKLAETGEFDGLVALGAIIRGETYHFELVSNESGAGITRVCLESGLPIANGVLTCETDEQAQIRVQVKGADCARAVVEMANLALALTPDIDFEINPSEE</sequence>
<accession>A0A0E3V0I3</accession>
<evidence type="ECO:0000256" key="7">
    <source>
        <dbReference type="HAMAP-Rule" id="MF_00178"/>
    </source>
</evidence>
<dbReference type="KEGG" id="pdq:CL55_00002750"/>
<dbReference type="Proteomes" id="UP000061135">
    <property type="component" value="Chromosome"/>
</dbReference>
<dbReference type="PANTHER" id="PTHR21058">
    <property type="entry name" value="6,7-DIMETHYL-8-RIBITYLLUMAZINE SYNTHASE DMRL SYNTHASE LUMAZINE SYNTHASE"/>
    <property type="match status" value="1"/>
</dbReference>
<feature type="binding site" evidence="7">
    <location>
        <position position="136"/>
    </location>
    <ligand>
        <name>(2S)-2-hydroxy-3-oxobutyl phosphate</name>
        <dbReference type="ChEBI" id="CHEBI:58830"/>
    </ligand>
</feature>
<organism evidence="8 9">
    <name type="scientific">Polynucleobacter duraquae</name>
    <dbReference type="NCBI Taxonomy" id="1835254"/>
    <lineage>
        <taxon>Bacteria</taxon>
        <taxon>Pseudomonadati</taxon>
        <taxon>Pseudomonadota</taxon>
        <taxon>Betaproteobacteria</taxon>
        <taxon>Burkholderiales</taxon>
        <taxon>Burkholderiaceae</taxon>
        <taxon>Polynucleobacter</taxon>
    </lineage>
</organism>
<evidence type="ECO:0000256" key="5">
    <source>
        <dbReference type="ARBA" id="ARBA00022679"/>
    </source>
</evidence>
<feature type="binding site" evidence="7">
    <location>
        <position position="31"/>
    </location>
    <ligand>
        <name>5-amino-6-(D-ribitylamino)uracil</name>
        <dbReference type="ChEBI" id="CHEBI:15934"/>
    </ligand>
</feature>
<dbReference type="UniPathway" id="UPA00275">
    <property type="reaction ID" value="UER00404"/>
</dbReference>
<dbReference type="HOGENOM" id="CLU_089358_1_2_4"/>
<dbReference type="GO" id="GO:0009349">
    <property type="term" value="C:riboflavin synthase complex"/>
    <property type="evidence" value="ECO:0007669"/>
    <property type="project" value="UniProtKB-UniRule"/>
</dbReference>
<dbReference type="AlphaFoldDB" id="A0A0E3V0I3"/>
<evidence type="ECO:0000256" key="1">
    <source>
        <dbReference type="ARBA" id="ARBA00004917"/>
    </source>
</evidence>
<dbReference type="GO" id="GO:0009231">
    <property type="term" value="P:riboflavin biosynthetic process"/>
    <property type="evidence" value="ECO:0007669"/>
    <property type="project" value="UniProtKB-UniRule"/>
</dbReference>
<keyword evidence="4 7" id="KW-0686">Riboflavin biosynthesis</keyword>
<evidence type="ECO:0000256" key="4">
    <source>
        <dbReference type="ARBA" id="ARBA00022619"/>
    </source>
</evidence>
<name>A0A0E3V0I3_9BURK</name>
<dbReference type="GO" id="GO:0000906">
    <property type="term" value="F:6,7-dimethyl-8-ribityllumazine synthase activity"/>
    <property type="evidence" value="ECO:0007669"/>
    <property type="project" value="UniProtKB-UniRule"/>
</dbReference>
<dbReference type="SUPFAM" id="SSF52121">
    <property type="entry name" value="Lumazine synthase"/>
    <property type="match status" value="1"/>
</dbReference>
<keyword evidence="5 7" id="KW-0808">Transferase</keyword>
<protein>
    <recommendedName>
        <fullName evidence="3 7">6,7-dimethyl-8-ribityllumazine synthase</fullName>
        <shortName evidence="7">DMRL synthase</shortName>
        <shortName evidence="7">LS</shortName>
        <shortName evidence="7">Lumazine synthase</shortName>
        <ecNumber evidence="3 7">2.5.1.78</ecNumber>
    </recommendedName>
</protein>
<feature type="binding site" evidence="7">
    <location>
        <begin position="94"/>
        <end position="95"/>
    </location>
    <ligand>
        <name>(2S)-2-hydroxy-3-oxobutyl phosphate</name>
        <dbReference type="ChEBI" id="CHEBI:58830"/>
    </ligand>
</feature>
<feature type="binding site" evidence="7">
    <location>
        <begin position="89"/>
        <end position="91"/>
    </location>
    <ligand>
        <name>5-amino-6-(D-ribitylamino)uracil</name>
        <dbReference type="ChEBI" id="CHEBI:15934"/>
    </ligand>
</feature>
<dbReference type="PANTHER" id="PTHR21058:SF0">
    <property type="entry name" value="6,7-DIMETHYL-8-RIBITYLLUMAZINE SYNTHASE"/>
    <property type="match status" value="1"/>
</dbReference>
<dbReference type="InterPro" id="IPR034964">
    <property type="entry name" value="LS"/>
</dbReference>
<comment type="pathway">
    <text evidence="1 7">Cofactor biosynthesis; riboflavin biosynthesis; riboflavin from 2-hydroxy-3-oxobutyl phosphate and 5-amino-6-(D-ribitylamino)uracil: step 1/2.</text>
</comment>
<keyword evidence="9" id="KW-1185">Reference proteome</keyword>
<feature type="active site" description="Proton donor" evidence="7">
    <location>
        <position position="97"/>
    </location>
</feature>
<dbReference type="PATRIC" id="fig|576611.7.peg.277"/>
<evidence type="ECO:0000256" key="6">
    <source>
        <dbReference type="ARBA" id="ARBA00048785"/>
    </source>
</evidence>
<dbReference type="GO" id="GO:0005829">
    <property type="term" value="C:cytosol"/>
    <property type="evidence" value="ECO:0007669"/>
    <property type="project" value="TreeGrafter"/>
</dbReference>
<dbReference type="RefSeq" id="WP_082091865.1">
    <property type="nucleotide sequence ID" value="NZ_CP007501.1"/>
</dbReference>
<dbReference type="InterPro" id="IPR002180">
    <property type="entry name" value="LS/RS"/>
</dbReference>
<dbReference type="STRING" id="1835254.CL55_00002750"/>
<dbReference type="OrthoDB" id="9809709at2"/>
<dbReference type="CDD" id="cd09209">
    <property type="entry name" value="Lumazine_synthase-I"/>
    <property type="match status" value="1"/>
</dbReference>
<proteinExistence type="inferred from homology"/>
<comment type="catalytic activity">
    <reaction evidence="6 7">
        <text>(2S)-2-hydroxy-3-oxobutyl phosphate + 5-amino-6-(D-ribitylamino)uracil = 6,7-dimethyl-8-(1-D-ribityl)lumazine + phosphate + 2 H2O + H(+)</text>
        <dbReference type="Rhea" id="RHEA:26152"/>
        <dbReference type="ChEBI" id="CHEBI:15377"/>
        <dbReference type="ChEBI" id="CHEBI:15378"/>
        <dbReference type="ChEBI" id="CHEBI:15934"/>
        <dbReference type="ChEBI" id="CHEBI:43474"/>
        <dbReference type="ChEBI" id="CHEBI:58201"/>
        <dbReference type="ChEBI" id="CHEBI:58830"/>
        <dbReference type="EC" id="2.5.1.78"/>
    </reaction>
</comment>
<comment type="function">
    <text evidence="7">Catalyzes the formation of 6,7-dimethyl-8-ribityllumazine by condensation of 5-amino-6-(D-ribitylamino)uracil with 3,4-dihydroxy-2-butanone 4-phosphate. This is the penultimate step in the biosynthesis of riboflavin.</text>
</comment>
<evidence type="ECO:0000313" key="9">
    <source>
        <dbReference type="Proteomes" id="UP000061135"/>
    </source>
</evidence>
<dbReference type="EC" id="2.5.1.78" evidence="3 7"/>
<dbReference type="HAMAP" id="MF_00178">
    <property type="entry name" value="Lumazine_synth"/>
    <property type="match status" value="1"/>
</dbReference>
<dbReference type="InterPro" id="IPR036467">
    <property type="entry name" value="LS/RS_sf"/>
</dbReference>
<feature type="binding site" evidence="7">
    <location>
        <position position="122"/>
    </location>
    <ligand>
        <name>5-amino-6-(D-ribitylamino)uracil</name>
        <dbReference type="ChEBI" id="CHEBI:15934"/>
    </ligand>
</feature>
<reference evidence="8 9" key="1">
    <citation type="submission" date="2014-03" db="EMBL/GenBank/DDBJ databases">
        <title>Genome of Polynucleobacter strain MWH-MoK4.</title>
        <authorList>
            <person name="Hahn M.W."/>
        </authorList>
    </citation>
    <scope>NUCLEOTIDE SEQUENCE [LARGE SCALE GENOMIC DNA]</scope>
    <source>
        <strain evidence="8 9">MWH-MoK4</strain>
    </source>
</reference>
<evidence type="ECO:0000313" key="8">
    <source>
        <dbReference type="EMBL" id="AKD24608.1"/>
    </source>
</evidence>
<evidence type="ECO:0000256" key="3">
    <source>
        <dbReference type="ARBA" id="ARBA00012664"/>
    </source>
</evidence>
<gene>
    <name evidence="7" type="primary">ribH</name>
    <name evidence="8" type="ORF">CL55_00002750</name>
</gene>
<dbReference type="EMBL" id="CP007501">
    <property type="protein sequence ID" value="AKD24608.1"/>
    <property type="molecule type" value="Genomic_DNA"/>
</dbReference>
<dbReference type="Pfam" id="PF00885">
    <property type="entry name" value="DMRL_synthase"/>
    <property type="match status" value="1"/>
</dbReference>
<feature type="binding site" evidence="7">
    <location>
        <begin position="65"/>
        <end position="67"/>
    </location>
    <ligand>
        <name>5-amino-6-(D-ribitylamino)uracil</name>
        <dbReference type="ChEBI" id="CHEBI:15934"/>
    </ligand>
</feature>
<dbReference type="Gene3D" id="3.40.50.960">
    <property type="entry name" value="Lumazine/riboflavin synthase"/>
    <property type="match status" value="1"/>
</dbReference>
<dbReference type="NCBIfam" id="TIGR00114">
    <property type="entry name" value="lumazine-synth"/>
    <property type="match status" value="1"/>
</dbReference>
<comment type="similarity">
    <text evidence="2 7">Belongs to the DMRL synthase family.</text>
</comment>